<evidence type="ECO:0000313" key="2">
    <source>
        <dbReference type="Proteomes" id="UP001460270"/>
    </source>
</evidence>
<keyword evidence="2" id="KW-1185">Reference proteome</keyword>
<dbReference type="Proteomes" id="UP001460270">
    <property type="component" value="Unassembled WGS sequence"/>
</dbReference>
<evidence type="ECO:0000313" key="1">
    <source>
        <dbReference type="EMBL" id="KAK7889375.1"/>
    </source>
</evidence>
<name>A0AAW0N0Y7_9GOBI</name>
<dbReference type="AlphaFoldDB" id="A0AAW0N0Y7"/>
<comment type="caution">
    <text evidence="1">The sequence shown here is derived from an EMBL/GenBank/DDBJ whole genome shotgun (WGS) entry which is preliminary data.</text>
</comment>
<protein>
    <submittedName>
        <fullName evidence="1">Uncharacterized protein</fullName>
    </submittedName>
</protein>
<organism evidence="1 2">
    <name type="scientific">Mugilogobius chulae</name>
    <name type="common">yellowstripe goby</name>
    <dbReference type="NCBI Taxonomy" id="88201"/>
    <lineage>
        <taxon>Eukaryota</taxon>
        <taxon>Metazoa</taxon>
        <taxon>Chordata</taxon>
        <taxon>Craniata</taxon>
        <taxon>Vertebrata</taxon>
        <taxon>Euteleostomi</taxon>
        <taxon>Actinopterygii</taxon>
        <taxon>Neopterygii</taxon>
        <taxon>Teleostei</taxon>
        <taxon>Neoteleostei</taxon>
        <taxon>Acanthomorphata</taxon>
        <taxon>Gobiaria</taxon>
        <taxon>Gobiiformes</taxon>
        <taxon>Gobioidei</taxon>
        <taxon>Gobiidae</taxon>
        <taxon>Gobionellinae</taxon>
        <taxon>Mugilogobius</taxon>
    </lineage>
</organism>
<reference evidence="2" key="1">
    <citation type="submission" date="2024-04" db="EMBL/GenBank/DDBJ databases">
        <title>Salinicola lusitanus LLJ914,a marine bacterium isolated from the Okinawa Trough.</title>
        <authorList>
            <person name="Li J."/>
        </authorList>
    </citation>
    <scope>NUCLEOTIDE SEQUENCE [LARGE SCALE GENOMIC DNA]</scope>
</reference>
<gene>
    <name evidence="1" type="ORF">WMY93_024935</name>
</gene>
<sequence length="201" mass="22064">MPTEATVSVSVSLPGSLCVPGRMREAADVGTDVQHEPLRDRSMGALRSSYKYIPHSASVSGVNEGSSPEPTARCSVYTHISVSLPGEMFQAPTGCPDRNSLTRRNCLWTRNCLDQEELSLDQENVSAGTVSGPPWKSGQLFSDYCFSPRLSPRQVEENMIMSLWSGQEKMKVMFCGQNGSKIQYQSIRFSTLPTNNMCDGV</sequence>
<proteinExistence type="predicted"/>
<dbReference type="EMBL" id="JBBPFD010000018">
    <property type="protein sequence ID" value="KAK7889375.1"/>
    <property type="molecule type" value="Genomic_DNA"/>
</dbReference>
<accession>A0AAW0N0Y7</accession>